<dbReference type="OrthoDB" id="5407715at2759"/>
<reference evidence="1" key="2">
    <citation type="journal article" date="2023" name="IMA Fungus">
        <title>Comparative genomic study of the Penicillium genus elucidates a diverse pangenome and 15 lateral gene transfer events.</title>
        <authorList>
            <person name="Petersen C."/>
            <person name="Sorensen T."/>
            <person name="Nielsen M.R."/>
            <person name="Sondergaard T.E."/>
            <person name="Sorensen J.L."/>
            <person name="Fitzpatrick D.A."/>
            <person name="Frisvad J.C."/>
            <person name="Nielsen K.L."/>
        </authorList>
    </citation>
    <scope>NUCLEOTIDE SEQUENCE</scope>
    <source>
        <strain evidence="1">IBT 29495</strain>
    </source>
</reference>
<comment type="caution">
    <text evidence="1">The sequence shown here is derived from an EMBL/GenBank/DDBJ whole genome shotgun (WGS) entry which is preliminary data.</text>
</comment>
<sequence length="112" mass="12486">MVACCHNDAKLLHLNRTLARIRNGSDERISTVTWTGNCTEDVLNIQTFGPMDAFLDISPLGAWGSSHLESGIMSLRPGGRVSLMGAYEQIEIPHQFLMRCNITLKSEMMLLH</sequence>
<accession>A0A9W9XXF3</accession>
<dbReference type="Proteomes" id="UP001149954">
    <property type="component" value="Unassembled WGS sequence"/>
</dbReference>
<proteinExistence type="predicted"/>
<evidence type="ECO:0000313" key="2">
    <source>
        <dbReference type="Proteomes" id="UP001149954"/>
    </source>
</evidence>
<evidence type="ECO:0000313" key="1">
    <source>
        <dbReference type="EMBL" id="KAJ5505088.1"/>
    </source>
</evidence>
<keyword evidence="2" id="KW-1185">Reference proteome</keyword>
<organism evidence="1 2">
    <name type="scientific">Penicillium fimorum</name>
    <dbReference type="NCBI Taxonomy" id="1882269"/>
    <lineage>
        <taxon>Eukaryota</taxon>
        <taxon>Fungi</taxon>
        <taxon>Dikarya</taxon>
        <taxon>Ascomycota</taxon>
        <taxon>Pezizomycotina</taxon>
        <taxon>Eurotiomycetes</taxon>
        <taxon>Eurotiomycetidae</taxon>
        <taxon>Eurotiales</taxon>
        <taxon>Aspergillaceae</taxon>
        <taxon>Penicillium</taxon>
    </lineage>
</organism>
<reference evidence="1" key="1">
    <citation type="submission" date="2022-12" db="EMBL/GenBank/DDBJ databases">
        <authorList>
            <person name="Petersen C."/>
        </authorList>
    </citation>
    <scope>NUCLEOTIDE SEQUENCE</scope>
    <source>
        <strain evidence="1">IBT 29495</strain>
    </source>
</reference>
<gene>
    <name evidence="1" type="ORF">N7463_007962</name>
</gene>
<name>A0A9W9XXF3_9EURO</name>
<dbReference type="EMBL" id="JAPWDS010000003">
    <property type="protein sequence ID" value="KAJ5505088.1"/>
    <property type="molecule type" value="Genomic_DNA"/>
</dbReference>
<protein>
    <submittedName>
        <fullName evidence="1">Uncharacterized protein</fullName>
    </submittedName>
</protein>
<dbReference type="AlphaFoldDB" id="A0A9W9XXF3"/>